<comment type="caution">
    <text evidence="2">The sequence shown here is derived from an EMBL/GenBank/DDBJ whole genome shotgun (WGS) entry which is preliminary data.</text>
</comment>
<evidence type="ECO:0000256" key="1">
    <source>
        <dbReference type="SAM" id="MobiDB-lite"/>
    </source>
</evidence>
<reference evidence="2" key="2">
    <citation type="submission" date="2023-06" db="EMBL/GenBank/DDBJ databases">
        <authorList>
            <person name="Kobayashi Y."/>
            <person name="Kayamori A."/>
            <person name="Aoki K."/>
            <person name="Shiwa Y."/>
            <person name="Fujita N."/>
            <person name="Sugita T."/>
            <person name="Iwasaki W."/>
            <person name="Tanaka N."/>
            <person name="Takashima M."/>
        </authorList>
    </citation>
    <scope>NUCLEOTIDE SEQUENCE</scope>
    <source>
        <strain evidence="2">HIS016</strain>
    </source>
</reference>
<accession>A0AAD3TVU0</accession>
<feature type="region of interest" description="Disordered" evidence="1">
    <location>
        <begin position="219"/>
        <end position="238"/>
    </location>
</feature>
<proteinExistence type="predicted"/>
<feature type="compositionally biased region" description="Low complexity" evidence="1">
    <location>
        <begin position="174"/>
        <end position="184"/>
    </location>
</feature>
<evidence type="ECO:0000313" key="2">
    <source>
        <dbReference type="EMBL" id="GMK57842.1"/>
    </source>
</evidence>
<protein>
    <submittedName>
        <fullName evidence="2">Uncharacterized protein</fullName>
    </submittedName>
</protein>
<gene>
    <name evidence="2" type="ORF">CspeluHIS016_0406760</name>
</gene>
<keyword evidence="3" id="KW-1185">Reference proteome</keyword>
<evidence type="ECO:0000313" key="3">
    <source>
        <dbReference type="Proteomes" id="UP001222932"/>
    </source>
</evidence>
<feature type="region of interest" description="Disordered" evidence="1">
    <location>
        <begin position="143"/>
        <end position="205"/>
    </location>
</feature>
<organism evidence="2 3">
    <name type="scientific">Cutaneotrichosporon spelunceum</name>
    <dbReference type="NCBI Taxonomy" id="1672016"/>
    <lineage>
        <taxon>Eukaryota</taxon>
        <taxon>Fungi</taxon>
        <taxon>Dikarya</taxon>
        <taxon>Basidiomycota</taxon>
        <taxon>Agaricomycotina</taxon>
        <taxon>Tremellomycetes</taxon>
        <taxon>Trichosporonales</taxon>
        <taxon>Trichosporonaceae</taxon>
        <taxon>Cutaneotrichosporon</taxon>
    </lineage>
</organism>
<feature type="region of interest" description="Disordered" evidence="1">
    <location>
        <begin position="257"/>
        <end position="324"/>
    </location>
</feature>
<dbReference type="Proteomes" id="UP001222932">
    <property type="component" value="Unassembled WGS sequence"/>
</dbReference>
<dbReference type="EMBL" id="BTCM01000004">
    <property type="protein sequence ID" value="GMK57842.1"/>
    <property type="molecule type" value="Genomic_DNA"/>
</dbReference>
<reference evidence="2" key="1">
    <citation type="journal article" date="2023" name="BMC Genomics">
        <title>Chromosome-level genome assemblies of Cutaneotrichosporon spp. (Trichosporonales, Basidiomycota) reveal imbalanced evolution between nucleotide sequences and chromosome synteny.</title>
        <authorList>
            <person name="Kobayashi Y."/>
            <person name="Kayamori A."/>
            <person name="Aoki K."/>
            <person name="Shiwa Y."/>
            <person name="Matsutani M."/>
            <person name="Fujita N."/>
            <person name="Sugita T."/>
            <person name="Iwasaki W."/>
            <person name="Tanaka N."/>
            <person name="Takashima M."/>
        </authorList>
    </citation>
    <scope>NUCLEOTIDE SEQUENCE</scope>
    <source>
        <strain evidence="2">HIS016</strain>
    </source>
</reference>
<dbReference type="AlphaFoldDB" id="A0AAD3TVU0"/>
<name>A0AAD3TVU0_9TREE</name>
<feature type="region of interest" description="Disordered" evidence="1">
    <location>
        <begin position="88"/>
        <end position="130"/>
    </location>
</feature>
<sequence length="324" mass="34456">MPHPIPIIIGTTIAVAATGYALKKFVYDPHLAPVIEAFIEQQRQLHRRRRPVAVATDRNEGWVEGRTTAVAGGGLRKRNTGELYELDETMAQVDAPMSMSSSPRRRKPVPPLDESSKVSPNESSKAGPVPAAQAVPLIAIEKDLPSLPPPLPSKENPFADSGSSDRSLPPTVSPMPSSAPSLSPTVSHMTLIDAPSSPNLSGMDELDIVSVSGNSYIDAESYTPRTFSPHPGSSRASPMLESALSFSYPSPVNPMMTSDLTFPGPNASHHVLAPASGRPSPASDRASGRASPGDDVLSVSSWTEDEWRSEAESEWDVVSDAPSH</sequence>